<organism evidence="1 2">
    <name type="scientific">Pistacia atlantica</name>
    <dbReference type="NCBI Taxonomy" id="434234"/>
    <lineage>
        <taxon>Eukaryota</taxon>
        <taxon>Viridiplantae</taxon>
        <taxon>Streptophyta</taxon>
        <taxon>Embryophyta</taxon>
        <taxon>Tracheophyta</taxon>
        <taxon>Spermatophyta</taxon>
        <taxon>Magnoliopsida</taxon>
        <taxon>eudicotyledons</taxon>
        <taxon>Gunneridae</taxon>
        <taxon>Pentapetalae</taxon>
        <taxon>rosids</taxon>
        <taxon>malvids</taxon>
        <taxon>Sapindales</taxon>
        <taxon>Anacardiaceae</taxon>
        <taxon>Pistacia</taxon>
    </lineage>
</organism>
<proteinExistence type="predicted"/>
<dbReference type="EMBL" id="CM047908">
    <property type="protein sequence ID" value="KAJ0081793.1"/>
    <property type="molecule type" value="Genomic_DNA"/>
</dbReference>
<keyword evidence="2" id="KW-1185">Reference proteome</keyword>
<gene>
    <name evidence="1" type="ORF">Patl1_10351</name>
</gene>
<name>A0ACC1A704_9ROSI</name>
<dbReference type="Proteomes" id="UP001164250">
    <property type="component" value="Chromosome 12"/>
</dbReference>
<comment type="caution">
    <text evidence="1">The sequence shown here is derived from an EMBL/GenBank/DDBJ whole genome shotgun (WGS) entry which is preliminary data.</text>
</comment>
<evidence type="ECO:0000313" key="2">
    <source>
        <dbReference type="Proteomes" id="UP001164250"/>
    </source>
</evidence>
<accession>A0ACC1A704</accession>
<evidence type="ECO:0000313" key="1">
    <source>
        <dbReference type="EMBL" id="KAJ0081793.1"/>
    </source>
</evidence>
<protein>
    <submittedName>
        <fullName evidence="1">Uncharacterized protein</fullName>
    </submittedName>
</protein>
<sequence>MKLDGDIGSKKRLKERFQEEAQPQTFLQIKRGLDLPPHLHMISKLFNSECIRNLTSMEDICPLNSETISLNTSGSYSVYIMVLEFYVR</sequence>
<reference evidence="2" key="1">
    <citation type="journal article" date="2023" name="G3 (Bethesda)">
        <title>Genome assembly and association tests identify interacting loci associated with vigor, precocity, and sex in interspecific pistachio rootstocks.</title>
        <authorList>
            <person name="Palmer W."/>
            <person name="Jacygrad E."/>
            <person name="Sagayaradj S."/>
            <person name="Cavanaugh K."/>
            <person name="Han R."/>
            <person name="Bertier L."/>
            <person name="Beede B."/>
            <person name="Kafkas S."/>
            <person name="Golino D."/>
            <person name="Preece J."/>
            <person name="Michelmore R."/>
        </authorList>
    </citation>
    <scope>NUCLEOTIDE SEQUENCE [LARGE SCALE GENOMIC DNA]</scope>
</reference>